<sequence length="459" mass="51925">MSSQTRVLHIVLLKTVYLYFKWLAQAFSSCRWLVKPLSRCRRYWVCCGFSFAIMFSIIGTWYLHAFIGCKPPSSLHSNWNVLKEMPIDRRMIHDNGLAQTPPMGWSHWNHFECNINETIIRENVDAMISLGLPALGYQYVNIDDCWADFDRDSEGNLIAHPATFPSGIKALADFVHKSGLKFGLYSDAGYKTCIGNRAASLGHELQDALRFASWGVDHLKYDNCYHDGSPEHVRYAAMGEALNKTGRPILYSICEWGTETPALWAPKYGNSWRTSRDAKDRWKRVKLLADDNNIWAAYAGPGGWNDPDMLQVGNGRMSLAEYRSHFSLWALMKAPLIIGCDLRMLDKRYLEIITNKEIIDVNQDPLGVQGRKVSQQGFCNCLEVWAGPLSGGRIALVLWNRGWMSDVIIVKGHDLGLPLGAVTTIRDLWAHKNLPEKFTGSMQVKVGSHGCKMYLLTVT</sequence>
<reference evidence="2" key="1">
    <citation type="journal article" date="2024" name="Proc. Natl. Acad. Sci. U.S.A.">
        <title>Extraordinary preservation of gene collinearity over three hundred million years revealed in homosporous lycophytes.</title>
        <authorList>
            <person name="Li C."/>
            <person name="Wickell D."/>
            <person name="Kuo L.Y."/>
            <person name="Chen X."/>
            <person name="Nie B."/>
            <person name="Liao X."/>
            <person name="Peng D."/>
            <person name="Ji J."/>
            <person name="Jenkins J."/>
            <person name="Williams M."/>
            <person name="Shu S."/>
            <person name="Plott C."/>
            <person name="Barry K."/>
            <person name="Rajasekar S."/>
            <person name="Grimwood J."/>
            <person name="Han X."/>
            <person name="Sun S."/>
            <person name="Hou Z."/>
            <person name="He W."/>
            <person name="Dai G."/>
            <person name="Sun C."/>
            <person name="Schmutz J."/>
            <person name="Leebens-Mack J.H."/>
            <person name="Li F.W."/>
            <person name="Wang L."/>
        </authorList>
    </citation>
    <scope>NUCLEOTIDE SEQUENCE [LARGE SCALE GENOMIC DNA]</scope>
    <source>
        <strain evidence="2">cv. PW_Plant_1</strain>
    </source>
</reference>
<keyword evidence="2" id="KW-1185">Reference proteome</keyword>
<organism evidence="1 2">
    <name type="scientific">Diphasiastrum complanatum</name>
    <name type="common">Issler's clubmoss</name>
    <name type="synonym">Lycopodium complanatum</name>
    <dbReference type="NCBI Taxonomy" id="34168"/>
    <lineage>
        <taxon>Eukaryota</taxon>
        <taxon>Viridiplantae</taxon>
        <taxon>Streptophyta</taxon>
        <taxon>Embryophyta</taxon>
        <taxon>Tracheophyta</taxon>
        <taxon>Lycopodiopsida</taxon>
        <taxon>Lycopodiales</taxon>
        <taxon>Lycopodiaceae</taxon>
        <taxon>Lycopodioideae</taxon>
        <taxon>Diphasiastrum</taxon>
    </lineage>
</organism>
<proteinExistence type="predicted"/>
<evidence type="ECO:0000313" key="2">
    <source>
        <dbReference type="Proteomes" id="UP001162992"/>
    </source>
</evidence>
<accession>A0ACC2A9R9</accession>
<gene>
    <name evidence="1" type="ORF">O6H91_23G031700</name>
</gene>
<name>A0ACC2A9R9_DIPCM</name>
<dbReference type="Proteomes" id="UP001162992">
    <property type="component" value="Chromosome 23"/>
</dbReference>
<comment type="caution">
    <text evidence="1">The sequence shown here is derived from an EMBL/GenBank/DDBJ whole genome shotgun (WGS) entry which is preliminary data.</text>
</comment>
<dbReference type="EMBL" id="CM055114">
    <property type="protein sequence ID" value="KAJ7514176.1"/>
    <property type="molecule type" value="Genomic_DNA"/>
</dbReference>
<protein>
    <submittedName>
        <fullName evidence="1">Uncharacterized protein</fullName>
    </submittedName>
</protein>
<evidence type="ECO:0000313" key="1">
    <source>
        <dbReference type="EMBL" id="KAJ7514176.1"/>
    </source>
</evidence>